<feature type="region of interest" description="Disordered" evidence="1">
    <location>
        <begin position="81"/>
        <end position="107"/>
    </location>
</feature>
<protein>
    <submittedName>
        <fullName evidence="2">Uncharacterized protein</fullName>
    </submittedName>
</protein>
<reference evidence="2 3" key="1">
    <citation type="journal article" date="2013" name="Proc. Natl. Acad. Sci. U.S.A.">
        <title>Fine-scale variation in meiotic recombination in Mimulus inferred from population shotgun sequencing.</title>
        <authorList>
            <person name="Hellsten U."/>
            <person name="Wright K.M."/>
            <person name="Jenkins J."/>
            <person name="Shu S."/>
            <person name="Yuan Y."/>
            <person name="Wessler S.R."/>
            <person name="Schmutz J."/>
            <person name="Willis J.H."/>
            <person name="Rokhsar D.S."/>
        </authorList>
    </citation>
    <scope>NUCLEOTIDE SEQUENCE [LARGE SCALE GENOMIC DNA]</scope>
    <source>
        <strain evidence="3">cv. DUN x IM62</strain>
    </source>
</reference>
<name>A0A022QVW2_ERYGU</name>
<dbReference type="AlphaFoldDB" id="A0A022QVW2"/>
<organism evidence="2 3">
    <name type="scientific">Erythranthe guttata</name>
    <name type="common">Yellow monkey flower</name>
    <name type="synonym">Mimulus guttatus</name>
    <dbReference type="NCBI Taxonomy" id="4155"/>
    <lineage>
        <taxon>Eukaryota</taxon>
        <taxon>Viridiplantae</taxon>
        <taxon>Streptophyta</taxon>
        <taxon>Embryophyta</taxon>
        <taxon>Tracheophyta</taxon>
        <taxon>Spermatophyta</taxon>
        <taxon>Magnoliopsida</taxon>
        <taxon>eudicotyledons</taxon>
        <taxon>Gunneridae</taxon>
        <taxon>Pentapetalae</taxon>
        <taxon>asterids</taxon>
        <taxon>lamiids</taxon>
        <taxon>Lamiales</taxon>
        <taxon>Phrymaceae</taxon>
        <taxon>Erythranthe</taxon>
    </lineage>
</organism>
<accession>A0A022QVW2</accession>
<evidence type="ECO:0000313" key="3">
    <source>
        <dbReference type="Proteomes" id="UP000030748"/>
    </source>
</evidence>
<evidence type="ECO:0000313" key="2">
    <source>
        <dbReference type="EMBL" id="EYU32011.1"/>
    </source>
</evidence>
<dbReference type="Proteomes" id="UP000030748">
    <property type="component" value="Unassembled WGS sequence"/>
</dbReference>
<keyword evidence="3" id="KW-1185">Reference proteome</keyword>
<sequence>MTRLPINGPYFTSQSSASLISSSFLFTFFPISPPTNSAAATKPSSSSLSLPCVNSATTNATQFPKYPAGAGGSSLCLASTAKPKYSGSSSPTDSPAGAADLARQDHT</sequence>
<evidence type="ECO:0000256" key="1">
    <source>
        <dbReference type="SAM" id="MobiDB-lite"/>
    </source>
</evidence>
<gene>
    <name evidence="2" type="ORF">MIMGU_mgv1a0123771mg</name>
</gene>
<feature type="non-terminal residue" evidence="2">
    <location>
        <position position="107"/>
    </location>
</feature>
<dbReference type="EMBL" id="KI630880">
    <property type="protein sequence ID" value="EYU32011.1"/>
    <property type="molecule type" value="Genomic_DNA"/>
</dbReference>
<proteinExistence type="predicted"/>